<name>M8CYP1_AEGTA</name>
<dbReference type="PANTHER" id="PTHR31003">
    <property type="entry name" value="MYB FAMILY TRANSCRIPTION FACTOR"/>
    <property type="match status" value="1"/>
</dbReference>
<dbReference type="InterPro" id="IPR044787">
    <property type="entry name" value="HHO5-like"/>
</dbReference>
<keyword evidence="2" id="KW-0805">Transcription regulation</keyword>
<evidence type="ECO:0000256" key="3">
    <source>
        <dbReference type="ARBA" id="ARBA00023125"/>
    </source>
</evidence>
<organism evidence="6">
    <name type="scientific">Aegilops tauschii</name>
    <name type="common">Tausch's goatgrass</name>
    <name type="synonym">Aegilops squarrosa</name>
    <dbReference type="NCBI Taxonomy" id="37682"/>
    <lineage>
        <taxon>Eukaryota</taxon>
        <taxon>Viridiplantae</taxon>
        <taxon>Streptophyta</taxon>
        <taxon>Embryophyta</taxon>
        <taxon>Tracheophyta</taxon>
        <taxon>Spermatophyta</taxon>
        <taxon>Magnoliopsida</taxon>
        <taxon>Liliopsida</taxon>
        <taxon>Poales</taxon>
        <taxon>Poaceae</taxon>
        <taxon>BOP clade</taxon>
        <taxon>Pooideae</taxon>
        <taxon>Triticodae</taxon>
        <taxon>Triticeae</taxon>
        <taxon>Triticinae</taxon>
        <taxon>Aegilops</taxon>
    </lineage>
</organism>
<dbReference type="GO" id="GO:0003677">
    <property type="term" value="F:DNA binding"/>
    <property type="evidence" value="ECO:0007669"/>
    <property type="project" value="UniProtKB-KW"/>
</dbReference>
<dbReference type="AlphaFoldDB" id="M8CYP1"/>
<dbReference type="InterPro" id="IPR009057">
    <property type="entry name" value="Homeodomain-like_sf"/>
</dbReference>
<evidence type="ECO:0000256" key="1">
    <source>
        <dbReference type="ARBA" id="ARBA00004123"/>
    </source>
</evidence>
<keyword evidence="5" id="KW-0539">Nucleus</keyword>
<dbReference type="FunFam" id="1.10.10.60:FF:000002">
    <property type="entry name" value="Myb family transcription factor"/>
    <property type="match status" value="1"/>
</dbReference>
<sequence length="480" mass="52617">MPLDLGLDLKLFVAKTAGRLAAAAKEAPAVDACIRGLEEERRKIEVFRRELPLCARLLADVIEFMKEEAAKRSERRDADDNDKRKWMSTAQLWVDSRATDAADPVKEQRKESALSKPMLLGGAIGAPMAASCRAMPPPAAPQYFGRGDKIVGTQGLPALPMISPAANRQFSPPVDDRHQAIAAKFAAPMPPPGPGLQTHDQQSRKTRRCWSPELHRHFVAALHQLGGPQVATPKQIREMMKVDGLTNDEVKSHLQKYRLHNQRCPSSSSASHPVMLVGDLWAHQEQSSSQSRSPEGPLQLSVSGVAVSALTGSDSSEEDGSVNLVLPAELPFSDQQQHVSIAAKPRSSEPKELKDKSAMVALSVFSFAWRPRLNRAILFCNCVSVVVCSSPSVPRVPFAAGWGALALGAAISLFLESSGKREFLFQDDRVILPPFLNCSCILRGNLLLYSDYGEVFRNKLLILSEGFDLQCKMTVWRTDK</sequence>
<reference evidence="6" key="1">
    <citation type="submission" date="2015-06" db="UniProtKB">
        <authorList>
            <consortium name="EnsemblPlants"/>
        </authorList>
    </citation>
    <scope>IDENTIFICATION</scope>
</reference>
<comment type="subcellular location">
    <subcellularLocation>
        <location evidence="1">Nucleus</location>
    </subcellularLocation>
</comment>
<evidence type="ECO:0000256" key="4">
    <source>
        <dbReference type="ARBA" id="ARBA00023163"/>
    </source>
</evidence>
<dbReference type="EnsemblPlants" id="EMT28996">
    <property type="protein sequence ID" value="EMT28996"/>
    <property type="gene ID" value="F775_09486"/>
</dbReference>
<dbReference type="Gene3D" id="1.10.10.60">
    <property type="entry name" value="Homeodomain-like"/>
    <property type="match status" value="1"/>
</dbReference>
<dbReference type="SUPFAM" id="SSF46689">
    <property type="entry name" value="Homeodomain-like"/>
    <property type="match status" value="1"/>
</dbReference>
<accession>M8CYP1</accession>
<dbReference type="PROSITE" id="PS51294">
    <property type="entry name" value="HTH_MYB"/>
    <property type="match status" value="1"/>
</dbReference>
<proteinExistence type="predicted"/>
<evidence type="ECO:0000256" key="5">
    <source>
        <dbReference type="ARBA" id="ARBA00023242"/>
    </source>
</evidence>
<dbReference type="InterPro" id="IPR058673">
    <property type="entry name" value="HHO5-like_N"/>
</dbReference>
<dbReference type="InterPro" id="IPR001005">
    <property type="entry name" value="SANT/Myb"/>
</dbReference>
<evidence type="ECO:0000256" key="2">
    <source>
        <dbReference type="ARBA" id="ARBA00023015"/>
    </source>
</evidence>
<evidence type="ECO:0000313" key="6">
    <source>
        <dbReference type="EnsemblPlants" id="EMT28996"/>
    </source>
</evidence>
<dbReference type="InterPro" id="IPR017930">
    <property type="entry name" value="Myb_dom"/>
</dbReference>
<dbReference type="Pfam" id="PF26575">
    <property type="entry name" value="HHO5_N"/>
    <property type="match status" value="1"/>
</dbReference>
<keyword evidence="3" id="KW-0238">DNA-binding</keyword>
<dbReference type="NCBIfam" id="TIGR01557">
    <property type="entry name" value="myb_SHAQKYF"/>
    <property type="match status" value="1"/>
</dbReference>
<dbReference type="GO" id="GO:0005634">
    <property type="term" value="C:nucleus"/>
    <property type="evidence" value="ECO:0007669"/>
    <property type="project" value="UniProtKB-SubCell"/>
</dbReference>
<dbReference type="GO" id="GO:0003700">
    <property type="term" value="F:DNA-binding transcription factor activity"/>
    <property type="evidence" value="ECO:0007669"/>
    <property type="project" value="InterPro"/>
</dbReference>
<keyword evidence="4" id="KW-0804">Transcription</keyword>
<protein>
    <submittedName>
        <fullName evidence="6">Two-component response regulator ARR2</fullName>
    </submittedName>
</protein>
<dbReference type="Pfam" id="PF00249">
    <property type="entry name" value="Myb_DNA-binding"/>
    <property type="match status" value="1"/>
</dbReference>
<dbReference type="PANTHER" id="PTHR31003:SF3">
    <property type="entry name" value="HOMEODOMAIN-LIKE SUPERFAMILY PROTEIN-RELATED"/>
    <property type="match status" value="1"/>
</dbReference>
<dbReference type="InterPro" id="IPR006447">
    <property type="entry name" value="Myb_dom_plants"/>
</dbReference>